<dbReference type="InterPro" id="IPR036910">
    <property type="entry name" value="HMG_box_dom_sf"/>
</dbReference>
<dbReference type="Pfam" id="PF09011">
    <property type="entry name" value="HMG_box_2"/>
    <property type="match status" value="1"/>
</dbReference>
<name>A0A812NXA5_9DINO</name>
<evidence type="ECO:0000313" key="4">
    <source>
        <dbReference type="Proteomes" id="UP000604046"/>
    </source>
</evidence>
<evidence type="ECO:0000259" key="2">
    <source>
        <dbReference type="Pfam" id="PF09011"/>
    </source>
</evidence>
<evidence type="ECO:0000256" key="1">
    <source>
        <dbReference type="SAM" id="MobiDB-lite"/>
    </source>
</evidence>
<sequence>MERRVEREAWHHTTGMKFVRGGTSAALAHVHSVRPAHVRRPVLPLAELHVADLLSFQRPQRASAPARPTFAEICKAIPEKWKAVDEAQKAFYEQKAKIAKEQLALEPAEAEVPKAKKADAKKAPGKKGKGKGKGKQKAEDPVMTKAEFFRDCPVLRCALQIPSGSAQASEALAPPMDLVARTFKSGGVGMFSSVKFDLPVGPQQVTVTAQVVMNVSGSKYWEDGEGYEAALKSLESRAQEVSVALRLYNTVEHPFVSKAASIPWRTFAGQKRAWSWSRQHPLAHFRGPKARLELEIPAFRMPGAKVSVALWLNNAVEHPFVSKAASILWRTFVGQKILRLWVKRSTHGIC</sequence>
<keyword evidence="4" id="KW-1185">Reference proteome</keyword>
<dbReference type="Gene3D" id="1.10.30.10">
    <property type="entry name" value="High mobility group box domain"/>
    <property type="match status" value="1"/>
</dbReference>
<organism evidence="3 4">
    <name type="scientific">Symbiodinium natans</name>
    <dbReference type="NCBI Taxonomy" id="878477"/>
    <lineage>
        <taxon>Eukaryota</taxon>
        <taxon>Sar</taxon>
        <taxon>Alveolata</taxon>
        <taxon>Dinophyceae</taxon>
        <taxon>Suessiales</taxon>
        <taxon>Symbiodiniaceae</taxon>
        <taxon>Symbiodinium</taxon>
    </lineage>
</organism>
<proteinExistence type="predicted"/>
<dbReference type="EMBL" id="CAJNDS010002080">
    <property type="protein sequence ID" value="CAE7311566.1"/>
    <property type="molecule type" value="Genomic_DNA"/>
</dbReference>
<feature type="domain" description="HMG box" evidence="2">
    <location>
        <begin position="61"/>
        <end position="106"/>
    </location>
</feature>
<dbReference type="CDD" id="cd00084">
    <property type="entry name" value="HMG-box_SF"/>
    <property type="match status" value="1"/>
</dbReference>
<dbReference type="OrthoDB" id="449303at2759"/>
<feature type="compositionally biased region" description="Basic residues" evidence="1">
    <location>
        <begin position="123"/>
        <end position="135"/>
    </location>
</feature>
<comment type="caution">
    <text evidence="3">The sequence shown here is derived from an EMBL/GenBank/DDBJ whole genome shotgun (WGS) entry which is preliminary data.</text>
</comment>
<feature type="region of interest" description="Disordered" evidence="1">
    <location>
        <begin position="108"/>
        <end position="139"/>
    </location>
</feature>
<dbReference type="AlphaFoldDB" id="A0A812NXA5"/>
<dbReference type="SUPFAM" id="SSF47095">
    <property type="entry name" value="HMG-box"/>
    <property type="match status" value="1"/>
</dbReference>
<evidence type="ECO:0000313" key="3">
    <source>
        <dbReference type="EMBL" id="CAE7311566.1"/>
    </source>
</evidence>
<dbReference type="InterPro" id="IPR009071">
    <property type="entry name" value="HMG_box_dom"/>
</dbReference>
<reference evidence="3" key="1">
    <citation type="submission" date="2021-02" db="EMBL/GenBank/DDBJ databases">
        <authorList>
            <person name="Dougan E. K."/>
            <person name="Rhodes N."/>
            <person name="Thang M."/>
            <person name="Chan C."/>
        </authorList>
    </citation>
    <scope>NUCLEOTIDE SEQUENCE</scope>
</reference>
<feature type="compositionally biased region" description="Basic and acidic residues" evidence="1">
    <location>
        <begin position="111"/>
        <end position="122"/>
    </location>
</feature>
<accession>A0A812NXA5</accession>
<gene>
    <name evidence="3" type="ORF">SNAT2548_LOCUS16358</name>
</gene>
<protein>
    <recommendedName>
        <fullName evidence="2">HMG box domain-containing protein</fullName>
    </recommendedName>
</protein>
<dbReference type="Proteomes" id="UP000604046">
    <property type="component" value="Unassembled WGS sequence"/>
</dbReference>